<name>A0A0V1F9U5_TRIPS</name>
<accession>A0A0V1F9U5</accession>
<gene>
    <name evidence="1" type="ORF">T4D_2317</name>
</gene>
<dbReference type="Proteomes" id="UP000054995">
    <property type="component" value="Unassembled WGS sequence"/>
</dbReference>
<dbReference type="EMBL" id="JYDT01000157">
    <property type="protein sequence ID" value="KRY82922.1"/>
    <property type="molecule type" value="Genomic_DNA"/>
</dbReference>
<comment type="caution">
    <text evidence="1">The sequence shown here is derived from an EMBL/GenBank/DDBJ whole genome shotgun (WGS) entry which is preliminary data.</text>
</comment>
<evidence type="ECO:0000313" key="1">
    <source>
        <dbReference type="EMBL" id="KRY82922.1"/>
    </source>
</evidence>
<reference evidence="1 2" key="1">
    <citation type="submission" date="2015-01" db="EMBL/GenBank/DDBJ databases">
        <title>Evolution of Trichinella species and genotypes.</title>
        <authorList>
            <person name="Korhonen P.K."/>
            <person name="Edoardo P."/>
            <person name="Giuseppe L.R."/>
            <person name="Gasser R.B."/>
        </authorList>
    </citation>
    <scope>NUCLEOTIDE SEQUENCE [LARGE SCALE GENOMIC DNA]</scope>
    <source>
        <strain evidence="1">ISS470</strain>
    </source>
</reference>
<organism evidence="1 2">
    <name type="scientific">Trichinella pseudospiralis</name>
    <name type="common">Parasitic roundworm</name>
    <dbReference type="NCBI Taxonomy" id="6337"/>
    <lineage>
        <taxon>Eukaryota</taxon>
        <taxon>Metazoa</taxon>
        <taxon>Ecdysozoa</taxon>
        <taxon>Nematoda</taxon>
        <taxon>Enoplea</taxon>
        <taxon>Dorylaimia</taxon>
        <taxon>Trichinellida</taxon>
        <taxon>Trichinellidae</taxon>
        <taxon>Trichinella</taxon>
    </lineage>
</organism>
<proteinExistence type="predicted"/>
<dbReference type="OrthoDB" id="10621619at2759"/>
<sequence length="132" mass="15414">MYEYNFYSTLLTDLEKKYYIVAWEFPSSHSYSLFDRFYKDIVFIQSSTTPMLIAIFTIFPNDLIDHLRDSVGYPNCRLIVSSEVRNSKDAMRIPRCYNAKLKSSHCFTTLTFHPSLLVLKILINSAMLSQCV</sequence>
<protein>
    <submittedName>
        <fullName evidence="1">Uncharacterized protein</fullName>
    </submittedName>
</protein>
<evidence type="ECO:0000313" key="2">
    <source>
        <dbReference type="Proteomes" id="UP000054995"/>
    </source>
</evidence>
<dbReference type="AlphaFoldDB" id="A0A0V1F9U5"/>
<keyword evidence="2" id="KW-1185">Reference proteome</keyword>